<dbReference type="InterPro" id="IPR039425">
    <property type="entry name" value="RNA_pol_sigma-70-like"/>
</dbReference>
<dbReference type="NCBIfam" id="TIGR02937">
    <property type="entry name" value="sigma70-ECF"/>
    <property type="match status" value="1"/>
</dbReference>
<evidence type="ECO:0000256" key="4">
    <source>
        <dbReference type="ARBA" id="ARBA00023163"/>
    </source>
</evidence>
<dbReference type="InterPro" id="IPR000792">
    <property type="entry name" value="Tscrpt_reg_LuxR_C"/>
</dbReference>
<dbReference type="InterPro" id="IPR014284">
    <property type="entry name" value="RNA_pol_sigma-70_dom"/>
</dbReference>
<organism evidence="7 8">
    <name type="scientific">Butyricimonas virosa</name>
    <dbReference type="NCBI Taxonomy" id="544645"/>
    <lineage>
        <taxon>Bacteria</taxon>
        <taxon>Pseudomonadati</taxon>
        <taxon>Bacteroidota</taxon>
        <taxon>Bacteroidia</taxon>
        <taxon>Bacteroidales</taxon>
        <taxon>Odoribacteraceae</taxon>
        <taxon>Butyricimonas</taxon>
    </lineage>
</organism>
<dbReference type="PANTHER" id="PTHR43133">
    <property type="entry name" value="RNA POLYMERASE ECF-TYPE SIGMA FACTO"/>
    <property type="match status" value="1"/>
</dbReference>
<name>A0A412X612_9BACT</name>
<proteinExistence type="inferred from homology"/>
<evidence type="ECO:0000313" key="7">
    <source>
        <dbReference type="EMBL" id="RGV36265.1"/>
    </source>
</evidence>
<protein>
    <recommendedName>
        <fullName evidence="9">Sigma-70 family RNA polymerase sigma factor</fullName>
    </recommendedName>
</protein>
<reference evidence="7 8" key="1">
    <citation type="submission" date="2018-08" db="EMBL/GenBank/DDBJ databases">
        <title>A genome reference for cultivated species of the human gut microbiota.</title>
        <authorList>
            <person name="Zou Y."/>
            <person name="Xue W."/>
            <person name="Luo G."/>
        </authorList>
    </citation>
    <scope>NUCLEOTIDE SEQUENCE [LARGE SCALE GENOMIC DNA]</scope>
    <source>
        <strain evidence="7 8">AF14-49</strain>
    </source>
</reference>
<dbReference type="GO" id="GO:0003677">
    <property type="term" value="F:DNA binding"/>
    <property type="evidence" value="ECO:0007669"/>
    <property type="project" value="InterPro"/>
</dbReference>
<dbReference type="Proteomes" id="UP000283589">
    <property type="component" value="Unassembled WGS sequence"/>
</dbReference>
<sequence>MFIRIKCMMIDFMEREVVYERFVKGDEKALELLYDQYFATLGVYAGRFLREENVCVDIVHESFIKAWEKRKQFTSFQMIISFLYTCVRNACLNELRHLDIKNKVLLQQASSIDIEGEIIEHEVKRIIWAEIARLAGDYKEIMAMSLEGYSTKEISEELNLSEQTIKNKKGEALKQLRKNMGPYQWCLRLFF</sequence>
<dbReference type="PRINTS" id="PR00038">
    <property type="entry name" value="HTHLUXR"/>
</dbReference>
<feature type="domain" description="RNA polymerase sigma-70 region 2" evidence="5">
    <location>
        <begin position="33"/>
        <end position="97"/>
    </location>
</feature>
<evidence type="ECO:0000256" key="3">
    <source>
        <dbReference type="ARBA" id="ARBA00023082"/>
    </source>
</evidence>
<gene>
    <name evidence="7" type="ORF">DWW18_02295</name>
</gene>
<accession>A0A412X612</accession>
<evidence type="ECO:0000256" key="1">
    <source>
        <dbReference type="ARBA" id="ARBA00010641"/>
    </source>
</evidence>
<dbReference type="Gene3D" id="1.10.1740.10">
    <property type="match status" value="1"/>
</dbReference>
<dbReference type="SUPFAM" id="SSF88946">
    <property type="entry name" value="Sigma2 domain of RNA polymerase sigma factors"/>
    <property type="match status" value="1"/>
</dbReference>
<dbReference type="InterPro" id="IPR036388">
    <property type="entry name" value="WH-like_DNA-bd_sf"/>
</dbReference>
<dbReference type="AlphaFoldDB" id="A0A412X612"/>
<dbReference type="PANTHER" id="PTHR43133:SF46">
    <property type="entry name" value="RNA POLYMERASE SIGMA-70 FACTOR ECF SUBFAMILY"/>
    <property type="match status" value="1"/>
</dbReference>
<dbReference type="Pfam" id="PF08281">
    <property type="entry name" value="Sigma70_r4_2"/>
    <property type="match status" value="1"/>
</dbReference>
<comment type="similarity">
    <text evidence="1">Belongs to the sigma-70 factor family. ECF subfamily.</text>
</comment>
<dbReference type="Pfam" id="PF04542">
    <property type="entry name" value="Sigma70_r2"/>
    <property type="match status" value="1"/>
</dbReference>
<dbReference type="GO" id="GO:0006352">
    <property type="term" value="P:DNA-templated transcription initiation"/>
    <property type="evidence" value="ECO:0007669"/>
    <property type="project" value="InterPro"/>
</dbReference>
<dbReference type="Gene3D" id="1.10.10.10">
    <property type="entry name" value="Winged helix-like DNA-binding domain superfamily/Winged helix DNA-binding domain"/>
    <property type="match status" value="1"/>
</dbReference>
<evidence type="ECO:0000313" key="8">
    <source>
        <dbReference type="Proteomes" id="UP000283589"/>
    </source>
</evidence>
<keyword evidence="3" id="KW-0731">Sigma factor</keyword>
<feature type="domain" description="RNA polymerase sigma factor 70 region 4 type 2" evidence="6">
    <location>
        <begin position="125"/>
        <end position="176"/>
    </location>
</feature>
<keyword evidence="2" id="KW-0805">Transcription regulation</keyword>
<evidence type="ECO:0008006" key="9">
    <source>
        <dbReference type="Google" id="ProtNLM"/>
    </source>
</evidence>
<comment type="caution">
    <text evidence="7">The sequence shown here is derived from an EMBL/GenBank/DDBJ whole genome shotgun (WGS) entry which is preliminary data.</text>
</comment>
<dbReference type="InterPro" id="IPR013324">
    <property type="entry name" value="RNA_pol_sigma_r3/r4-like"/>
</dbReference>
<dbReference type="STRING" id="1121130.GCA_000519105_00229"/>
<dbReference type="InterPro" id="IPR013249">
    <property type="entry name" value="RNA_pol_sigma70_r4_t2"/>
</dbReference>
<dbReference type="SUPFAM" id="SSF88659">
    <property type="entry name" value="Sigma3 and sigma4 domains of RNA polymerase sigma factors"/>
    <property type="match status" value="1"/>
</dbReference>
<keyword evidence="4" id="KW-0804">Transcription</keyword>
<dbReference type="EMBL" id="QRZA01000002">
    <property type="protein sequence ID" value="RGV36265.1"/>
    <property type="molecule type" value="Genomic_DNA"/>
</dbReference>
<dbReference type="InterPro" id="IPR013325">
    <property type="entry name" value="RNA_pol_sigma_r2"/>
</dbReference>
<evidence type="ECO:0000259" key="6">
    <source>
        <dbReference type="Pfam" id="PF08281"/>
    </source>
</evidence>
<dbReference type="InterPro" id="IPR007627">
    <property type="entry name" value="RNA_pol_sigma70_r2"/>
</dbReference>
<evidence type="ECO:0000256" key="2">
    <source>
        <dbReference type="ARBA" id="ARBA00023015"/>
    </source>
</evidence>
<evidence type="ECO:0000259" key="5">
    <source>
        <dbReference type="Pfam" id="PF04542"/>
    </source>
</evidence>
<dbReference type="GO" id="GO:0016987">
    <property type="term" value="F:sigma factor activity"/>
    <property type="evidence" value="ECO:0007669"/>
    <property type="project" value="UniProtKB-KW"/>
</dbReference>